<dbReference type="EMBL" id="JAFIQS020000004">
    <property type="protein sequence ID" value="KAH9483124.1"/>
    <property type="molecule type" value="Genomic_DNA"/>
</dbReference>
<evidence type="ECO:0000313" key="2">
    <source>
        <dbReference type="Proteomes" id="UP000664032"/>
    </source>
</evidence>
<name>A0ACB8H7G2_PSICU</name>
<keyword evidence="2" id="KW-1185">Reference proteome</keyword>
<proteinExistence type="predicted"/>
<dbReference type="Proteomes" id="UP000664032">
    <property type="component" value="Unassembled WGS sequence"/>
</dbReference>
<accession>A0ACB8H7G2</accession>
<sequence>MMPPTFNVPQELIELIIDEVACIEDDTQRLSALRSCSRTSWSFLTPCRQYLFAEVTLIEDAGDNRKESLKARLRLQKFLQLLQNDPYLHSEHHQLSSHIKTLKVELSFARAASNKRGFREQNRQCAVLPSILEMMHHVHKFGLYSEPGPVSVSWDLVDDSLKDSLTHFCKLQPIATMELYNISEIPVTLMTDCLGVVSLSARGLTGLTGITEQGPRTHSQSPFSMLENLTVAFSPQFFDFLQSVPFSTLSTSKLPYSSLRRLETSLGRNEWDFIRSVPSLSHLCISRTSETFNRYSYLDFRRLQTLHHLKLKWDFGNTVGLKTLLPVIAWPKPGADPQFEDTTLPQTVPITTLEIFGQWNFCSRKNEQQHFMASAGWNALDTVLSGNMFHNLCFIHFDLSLHYTETPTSPKSVEKYLLNKISAKLSQLLPVLSKSPSTDVQLEIHVVGHDALSRTS</sequence>
<protein>
    <submittedName>
        <fullName evidence="1">Uncharacterized protein</fullName>
    </submittedName>
</protein>
<comment type="caution">
    <text evidence="1">The sequence shown here is derived from an EMBL/GenBank/DDBJ whole genome shotgun (WGS) entry which is preliminary data.</text>
</comment>
<organism evidence="1 2">
    <name type="scientific">Psilocybe cubensis</name>
    <name type="common">Psychedelic mushroom</name>
    <name type="synonym">Stropharia cubensis</name>
    <dbReference type="NCBI Taxonomy" id="181762"/>
    <lineage>
        <taxon>Eukaryota</taxon>
        <taxon>Fungi</taxon>
        <taxon>Dikarya</taxon>
        <taxon>Basidiomycota</taxon>
        <taxon>Agaricomycotina</taxon>
        <taxon>Agaricomycetes</taxon>
        <taxon>Agaricomycetidae</taxon>
        <taxon>Agaricales</taxon>
        <taxon>Agaricineae</taxon>
        <taxon>Strophariaceae</taxon>
        <taxon>Psilocybe</taxon>
    </lineage>
</organism>
<evidence type="ECO:0000313" key="1">
    <source>
        <dbReference type="EMBL" id="KAH9483124.1"/>
    </source>
</evidence>
<reference evidence="1" key="1">
    <citation type="submission" date="2021-10" db="EMBL/GenBank/DDBJ databases">
        <title>Psilocybe cubensis genome.</title>
        <authorList>
            <person name="Mckernan K.J."/>
            <person name="Crawford S."/>
            <person name="Trippe A."/>
            <person name="Kane L.T."/>
            <person name="Mclaughlin S."/>
        </authorList>
    </citation>
    <scope>NUCLEOTIDE SEQUENCE</scope>
    <source>
        <strain evidence="1">MGC-MH-2018</strain>
    </source>
</reference>
<gene>
    <name evidence="1" type="ORF">JR316_0005225</name>
</gene>